<dbReference type="FunFam" id="3.40.47.10:FF:000019">
    <property type="entry name" value="Polyketide synthase type I"/>
    <property type="match status" value="1"/>
</dbReference>
<gene>
    <name evidence="13" type="ORF">FH607_030670</name>
</gene>
<dbReference type="GO" id="GO:0033068">
    <property type="term" value="P:macrolide biosynthetic process"/>
    <property type="evidence" value="ECO:0007669"/>
    <property type="project" value="UniProtKB-ARBA"/>
</dbReference>
<dbReference type="Pfam" id="PF21089">
    <property type="entry name" value="PKS_DH_N"/>
    <property type="match status" value="2"/>
</dbReference>
<evidence type="ECO:0000256" key="2">
    <source>
        <dbReference type="ARBA" id="ARBA00022450"/>
    </source>
</evidence>
<dbReference type="Pfam" id="PF00698">
    <property type="entry name" value="Acyl_transf_1"/>
    <property type="match status" value="1"/>
</dbReference>
<evidence type="ECO:0000256" key="9">
    <source>
        <dbReference type="SAM" id="MobiDB-lite"/>
    </source>
</evidence>
<accession>A0A5N5ZN22</accession>
<dbReference type="InterPro" id="IPR001227">
    <property type="entry name" value="Ac_transferase_dom_sf"/>
</dbReference>
<dbReference type="SUPFAM" id="SSF52151">
    <property type="entry name" value="FabD/lysophospholipase-like"/>
    <property type="match status" value="1"/>
</dbReference>
<evidence type="ECO:0000256" key="5">
    <source>
        <dbReference type="ARBA" id="ARBA00023194"/>
    </source>
</evidence>
<protein>
    <submittedName>
        <fullName evidence="13">SDR family NAD(P)-dependent oxidoreductase</fullName>
    </submittedName>
</protein>
<dbReference type="EMBL" id="VDLY02000038">
    <property type="protein sequence ID" value="KAB8156720.1"/>
    <property type="molecule type" value="Genomic_DNA"/>
</dbReference>
<dbReference type="InterPro" id="IPR014030">
    <property type="entry name" value="Ketoacyl_synth_N"/>
</dbReference>
<keyword evidence="7" id="KW-0012">Acyltransferase</keyword>
<dbReference type="SMART" id="SM00823">
    <property type="entry name" value="PKS_PP"/>
    <property type="match status" value="2"/>
</dbReference>
<evidence type="ECO:0000259" key="10">
    <source>
        <dbReference type="PROSITE" id="PS50075"/>
    </source>
</evidence>
<dbReference type="Proteomes" id="UP000314251">
    <property type="component" value="Unassembled WGS sequence"/>
</dbReference>
<dbReference type="InterPro" id="IPR020841">
    <property type="entry name" value="PKS_Beta-ketoAc_synthase_dom"/>
</dbReference>
<dbReference type="InterPro" id="IPR055123">
    <property type="entry name" value="SpnB-like_Rossmann"/>
</dbReference>
<feature type="region of interest" description="N-terminal hotdog fold" evidence="8">
    <location>
        <begin position="1719"/>
        <end position="1844"/>
    </location>
</feature>
<organism evidence="13 14">
    <name type="scientific">Streptomyces mimosae</name>
    <dbReference type="NCBI Taxonomy" id="2586635"/>
    <lineage>
        <taxon>Bacteria</taxon>
        <taxon>Bacillati</taxon>
        <taxon>Actinomycetota</taxon>
        <taxon>Actinomycetes</taxon>
        <taxon>Kitasatosporales</taxon>
        <taxon>Streptomycetaceae</taxon>
        <taxon>Streptomyces</taxon>
    </lineage>
</organism>
<dbReference type="SUPFAM" id="SSF55048">
    <property type="entry name" value="Probable ACP-binding domain of malonyl-CoA ACP transacylase"/>
    <property type="match status" value="1"/>
</dbReference>
<dbReference type="SMART" id="SM00827">
    <property type="entry name" value="PKS_AT"/>
    <property type="match status" value="1"/>
</dbReference>
<evidence type="ECO:0000256" key="4">
    <source>
        <dbReference type="ARBA" id="ARBA00022679"/>
    </source>
</evidence>
<dbReference type="InterPro" id="IPR036291">
    <property type="entry name" value="NAD(P)-bd_dom_sf"/>
</dbReference>
<dbReference type="SMART" id="SM00822">
    <property type="entry name" value="PKS_KR"/>
    <property type="match status" value="2"/>
</dbReference>
<dbReference type="RefSeq" id="WP_139675766.1">
    <property type="nucleotide sequence ID" value="NZ_VDLY02000038.1"/>
</dbReference>
<dbReference type="InterPro" id="IPR014031">
    <property type="entry name" value="Ketoacyl_synth_C"/>
</dbReference>
<dbReference type="InterPro" id="IPR016035">
    <property type="entry name" value="Acyl_Trfase/lysoPLipase"/>
</dbReference>
<dbReference type="InterPro" id="IPR049900">
    <property type="entry name" value="PKS_mFAS_DH"/>
</dbReference>
<sequence length="2645" mass="278648">TPLLPGTAYLDLTLNAAHHTTTHPHIDDLTIQTPLTLTTPTHVQVMVSEADDSDRRRVEIYSRPTNAEAGAAWTRHATGTLLAQPARTGQPSDLTAWPPPGAESIGLDDAYERLADAGYEYGPAFQGLTAAWRDGDDLYAEVTLGEQERDEADRFVLHPALADAALHILALDEPENTRLPFSWSGVEVHAVGATSLRVQLRRREGGDSWAITLADATGSLVAFVDALTVLPVRPEQLSGAARPADAQPAWLRWLPAPAAPDGSHPADDARWAVVGNDGPAEELARALGDTVDRYPDLDGLLTAVAADGPAPTGVLLPLVDEERDGDPVAATHAQAQRALAEVSRWLTDDRSAELPLTVVTREAVAVHEGDGVRGLTDAAVWGLLRSAQSENPQRIALIDLDTTTDGGATLRAAIDLLPTEPQLAVRGEEILVPRVTRPAEPPASAEGPVWDAEGTVLITGGTGTLGALLARHLVTEHGVRHLLLTSRRGPQAPGAAELVAELTESGAEVTVAACDTADRDALAALLADVPTEHPLTAVIHTAGILDDGILTSLTPERLSAVLRPKVDAAWNLHELTRDLNLTAFVLFSSIAGTLGTAGQANYAAANTWLDALAHHRHTQQLPATSLAWGFWEQASSMTSHLAEADLARMSRGGVAPLSTEAGLAQFDAALTTGEALAITARLDNAALRAQATAGTLPPVLRGVIRAPLRRATGAAEADRSSLTAKLLGRDRAEQESVLLDLVRTQVMTVLGHADTSTIDPSGAFGSLGFDSLTAVELRNRLNAATGLRLPATLVFDYPTPTVLAAFLRDQLLGTSEQMAAVTATTAAVEEPIAIVGMACRFPGGATTPEGLWRIVAEGLDTVADFPEDRGWDLANLYDPDPDHAGTAYTRHGAFLYDAGEFDPAFFGMSPREALATDPQQRLLLETAWEAVERTGIDPTTLRGSDTGVFAGVMYGDYASRLHQVPDGFEGYVGSGSAGSVASGRVAYTFGLEGPAVTVDTACSSSLVALHLASQALRSGECSLALAGGVTVMATPHVFIEFSRQRGLSADGRCKPFADAADGTGWGEGVGLVVLEKLSDAQRNGHPILAVIRGSAVNQDGASNGLTAPNGPSQQRVIRQALANARLEPGDVDAVEAHGTGTTLGDPIEAQALLATYGQDRDAERPLWLGSVKSNIGHTQAAAGIAGVIKMIEAMRHGVLPKTLHVDQPSEHVDWEAGAVSLLTEARPWPEAERPRRAAVSSFGISGTNAHIILEQAPEPEEVSESEPEPGLPVLLSAKSPQALADQAARLLTHLEVHSELTPATLAAGLLHRAHFEHRAGVVAGTREELTAGLSALAEGREHPTLVTGTAQPTGKIAFLYSGQGSQRAGMGRELYAAYPVFAEAFDAACAALDPHLPQPLKPIVFSEPDTPAAELLHTTQYTQPALFAFHTALHTLITHHGITPDYLTGHSLGEITAAHLAGVLSLEDAAILVTTRARLMQQATPGGHMISINAPHDHPTVQRHLTEHANKLAIAAINTADSVVIAGDAEACETLVTQLTEEGIRTRRLKVSHAFHSPHMESVLEDFQATAASLTYQPPSIPVVSNTTGEIATAEQLTDPAYWTQHIRNTVHYHQTIQTLNQHHTTQYIEIGPDTTLTTLTTTQTTATTTPTQRPNQPQTTTYTHTLATLHTTGHTPTPPHKHHTPLPTYPFQHHHYWLHPTQAAPTNAAGLGLASSAHSLLTARVDVGDERATVFTGRVAPGSAAWLADHAIAGTVILPGTAFLDLALHAGRGTGHPHVEDLTIESPLPLPARDGVALQVVVGPSDEQGRRPVDVYSRSESAEPETPWTRHATGALTDQEPTEATEPSVASAAWPPAGATAVELAGAYEALADAGYEYGPAFQGLTAAWRDGNDLYAEVALAPEQGVGGDAFVIHPALLDAALHPLAREESDEPRLPFSWSGVTVYATGATTARVRLRRVDEATVRLDLSDEAGNPLARVAALAVRPVQPEQLAELRSEPLYTLEWETLPGQAPVGAAPEAGWAVVGAHAGELAWDGVPVHQDLAALRASLPADGPAPDVVLLPTWAATDGGAEGPEEVRERTARLLAELQEWLAEEAFADARLVVVTRGAVERVSDAAGAGVWGLVRSAQSEYPGRFVLVDLDDAPASVEALPAALATGEPQLALREGTVRLPRLTRARTGTADAPVLAGTVLVTGGTGALGSLVARHLVTEHGVRHLLLTSRRGPDAPGAAELVAELTELGAEVTVAACDAADRDALATLLADVPDEHPLTAVIHTAGILDDGILTSLTPERLTTVLRPKVDAAWNLHELTRDLNLTAFVLFSSIAGTLGSAGQANYAAANASLDALAHHRHTHNLPATSLAWGLWNTDGSDMASDLSDADRARIQRTGLRPINPELGLTLLDTALTTPHPTLVAARLDLPTLRKQQADGTLPGPFHGLLPTRRSRSTGASTTGASSAPALLALLENADEAAYGKTTLEFVREQIAAVLGYASPDLVEDERGLMDMGFDSLTAVELRGRLNAATGLRLPTTLVFDYPSALALAQEVRDRLLAQRKPAAPPILAELDRLEAAINDLAGADATAGAAPPAEISERVTALLRKWQGLTGGDPSDPLGADLDGATDEELFDVLDSELDDHSTGSDL</sequence>
<dbReference type="PANTHER" id="PTHR43775:SF51">
    <property type="entry name" value="INACTIVE PHENOLPHTHIOCEROL SYNTHESIS POLYKETIDE SYNTHASE TYPE I PKS1-RELATED"/>
    <property type="match status" value="1"/>
</dbReference>
<keyword evidence="2" id="KW-0596">Phosphopantetheine</keyword>
<evidence type="ECO:0000313" key="14">
    <source>
        <dbReference type="Proteomes" id="UP000314251"/>
    </source>
</evidence>
<evidence type="ECO:0000256" key="1">
    <source>
        <dbReference type="ARBA" id="ARBA00004792"/>
    </source>
</evidence>
<dbReference type="OrthoDB" id="9778690at2"/>
<dbReference type="GO" id="GO:0004315">
    <property type="term" value="F:3-oxoacyl-[acyl-carrier-protein] synthase activity"/>
    <property type="evidence" value="ECO:0007669"/>
    <property type="project" value="InterPro"/>
</dbReference>
<dbReference type="Gene3D" id="3.30.70.3290">
    <property type="match status" value="1"/>
</dbReference>
<feature type="domain" description="PKS/mFAS DH" evidence="12">
    <location>
        <begin position="1719"/>
        <end position="1995"/>
    </location>
</feature>
<feature type="domain" description="Ketosynthase family 3 (KS3)" evidence="11">
    <location>
        <begin position="829"/>
        <end position="1255"/>
    </location>
</feature>
<dbReference type="PROSITE" id="PS52004">
    <property type="entry name" value="KS3_2"/>
    <property type="match status" value="1"/>
</dbReference>
<dbReference type="SMART" id="SM01294">
    <property type="entry name" value="PKS_PP_betabranch"/>
    <property type="match status" value="2"/>
</dbReference>
<dbReference type="GO" id="GO:0031177">
    <property type="term" value="F:phosphopantetheine binding"/>
    <property type="evidence" value="ECO:0007669"/>
    <property type="project" value="InterPro"/>
</dbReference>
<feature type="region of interest" description="Disordered" evidence="9">
    <location>
        <begin position="2606"/>
        <end position="2645"/>
    </location>
</feature>
<dbReference type="InterPro" id="IPR006162">
    <property type="entry name" value="Ppantetheine_attach_site"/>
</dbReference>
<dbReference type="FunFam" id="3.40.50.720:FF:000381">
    <property type="entry name" value="Probable polyketide synthase pks17"/>
    <property type="match status" value="1"/>
</dbReference>
<dbReference type="Pfam" id="PF00550">
    <property type="entry name" value="PP-binding"/>
    <property type="match status" value="2"/>
</dbReference>
<dbReference type="InterPro" id="IPR013968">
    <property type="entry name" value="PKS_KR"/>
</dbReference>
<dbReference type="InterPro" id="IPR057326">
    <property type="entry name" value="KR_dom"/>
</dbReference>
<feature type="active site" description="Proton acceptor; for dehydratase activity" evidence="8">
    <location>
        <position position="1751"/>
    </location>
</feature>
<keyword evidence="5" id="KW-0045">Antibiotic biosynthesis</keyword>
<dbReference type="InterPro" id="IPR020807">
    <property type="entry name" value="PKS_DH"/>
</dbReference>
<dbReference type="SMART" id="SM00825">
    <property type="entry name" value="PKS_KS"/>
    <property type="match status" value="1"/>
</dbReference>
<feature type="domain" description="Carrier" evidence="10">
    <location>
        <begin position="2478"/>
        <end position="2553"/>
    </location>
</feature>
<feature type="non-terminal residue" evidence="13">
    <location>
        <position position="1"/>
    </location>
</feature>
<keyword evidence="3" id="KW-0597">Phosphoprotein</keyword>
<dbReference type="CDD" id="cd00833">
    <property type="entry name" value="PKS"/>
    <property type="match status" value="1"/>
</dbReference>
<dbReference type="InterPro" id="IPR014043">
    <property type="entry name" value="Acyl_transferase_dom"/>
</dbReference>
<evidence type="ECO:0000256" key="8">
    <source>
        <dbReference type="PROSITE-ProRule" id="PRU01363"/>
    </source>
</evidence>
<feature type="domain" description="Carrier" evidence="10">
    <location>
        <begin position="736"/>
        <end position="811"/>
    </location>
</feature>
<dbReference type="PROSITE" id="PS00012">
    <property type="entry name" value="PHOSPHOPANTETHEINE"/>
    <property type="match status" value="2"/>
</dbReference>
<dbReference type="InterPro" id="IPR016039">
    <property type="entry name" value="Thiolase-like"/>
</dbReference>
<dbReference type="Pfam" id="PF00109">
    <property type="entry name" value="ketoacyl-synt"/>
    <property type="match status" value="1"/>
</dbReference>
<proteinExistence type="predicted"/>
<dbReference type="PROSITE" id="PS52019">
    <property type="entry name" value="PKS_MFAS_DH"/>
    <property type="match status" value="2"/>
</dbReference>
<dbReference type="Gene3D" id="3.40.366.10">
    <property type="entry name" value="Malonyl-Coenzyme A Acyl Carrier Protein, domain 2"/>
    <property type="match status" value="1"/>
</dbReference>
<dbReference type="SUPFAM" id="SSF53901">
    <property type="entry name" value="Thiolase-like"/>
    <property type="match status" value="1"/>
</dbReference>
<dbReference type="Pfam" id="PF08659">
    <property type="entry name" value="KR"/>
    <property type="match status" value="2"/>
</dbReference>
<dbReference type="InterPro" id="IPR009081">
    <property type="entry name" value="PP-bd_ACP"/>
</dbReference>
<dbReference type="Pfam" id="PF02801">
    <property type="entry name" value="Ketoacyl-synt_C"/>
    <property type="match status" value="1"/>
</dbReference>
<dbReference type="Pfam" id="PF22953">
    <property type="entry name" value="SpnB_Rossmann"/>
    <property type="match status" value="2"/>
</dbReference>
<dbReference type="Pfam" id="PF14765">
    <property type="entry name" value="PS-DH"/>
    <property type="match status" value="2"/>
</dbReference>
<evidence type="ECO:0000313" key="13">
    <source>
        <dbReference type="EMBL" id="KAB8156720.1"/>
    </source>
</evidence>
<dbReference type="InterPro" id="IPR018201">
    <property type="entry name" value="Ketoacyl_synth_AS"/>
</dbReference>
<dbReference type="Pfam" id="PF16197">
    <property type="entry name" value="KAsynt_C_assoc"/>
    <property type="match status" value="1"/>
</dbReference>
<dbReference type="Gene3D" id="1.10.1200.10">
    <property type="entry name" value="ACP-like"/>
    <property type="match status" value="2"/>
</dbReference>
<comment type="pathway">
    <text evidence="1">Antibiotic biosynthesis.</text>
</comment>
<evidence type="ECO:0000259" key="12">
    <source>
        <dbReference type="PROSITE" id="PS52019"/>
    </source>
</evidence>
<dbReference type="PROSITE" id="PS50075">
    <property type="entry name" value="CARRIER"/>
    <property type="match status" value="2"/>
</dbReference>
<feature type="active site" description="Proton donor; for dehydratase activity" evidence="8">
    <location>
        <position position="1921"/>
    </location>
</feature>
<comment type="caution">
    <text evidence="13">The sequence shown here is derived from an EMBL/GenBank/DDBJ whole genome shotgun (WGS) entry which is preliminary data.</text>
</comment>
<dbReference type="GO" id="GO:0006633">
    <property type="term" value="P:fatty acid biosynthetic process"/>
    <property type="evidence" value="ECO:0007669"/>
    <property type="project" value="InterPro"/>
</dbReference>
<feature type="region of interest" description="Disordered" evidence="9">
    <location>
        <begin position="1802"/>
        <end position="1854"/>
    </location>
</feature>
<reference evidence="13" key="1">
    <citation type="submission" date="2019-10" db="EMBL/GenBank/DDBJ databases">
        <title>Nonomuraea sp. nov., isolated from Phyllanthus amarus.</title>
        <authorList>
            <person name="Klykleung N."/>
            <person name="Tanasupawat S."/>
        </authorList>
    </citation>
    <scope>NUCLEOTIDE SEQUENCE [LARGE SCALE GENOMIC DNA]</scope>
    <source>
        <strain evidence="13">3MP-10</strain>
    </source>
</reference>
<feature type="domain" description="PKS/mFAS DH" evidence="12">
    <location>
        <begin position="1"/>
        <end position="238"/>
    </location>
</feature>
<dbReference type="FunFam" id="1.10.1200.10:FF:000007">
    <property type="entry name" value="Probable polyketide synthase pks17"/>
    <property type="match status" value="1"/>
</dbReference>
<dbReference type="InterPro" id="IPR016036">
    <property type="entry name" value="Malonyl_transacylase_ACP-bd"/>
</dbReference>
<feature type="region of interest" description="C-terminal hotdog fold" evidence="8">
    <location>
        <begin position="1860"/>
        <end position="1995"/>
    </location>
</feature>
<keyword evidence="14" id="KW-1185">Reference proteome</keyword>
<name>A0A5N5ZN22_9ACTN</name>
<dbReference type="CDD" id="cd08956">
    <property type="entry name" value="KR_3_FAS_SDR_x"/>
    <property type="match status" value="2"/>
</dbReference>
<dbReference type="InterPro" id="IPR050091">
    <property type="entry name" value="PKS_NRPS_Biosynth_Enz"/>
</dbReference>
<dbReference type="InterPro" id="IPR020806">
    <property type="entry name" value="PKS_PP-bd"/>
</dbReference>
<feature type="region of interest" description="N-terminal hotdog fold" evidence="8">
    <location>
        <begin position="1"/>
        <end position="88"/>
    </location>
</feature>
<evidence type="ECO:0000256" key="7">
    <source>
        <dbReference type="ARBA" id="ARBA00023315"/>
    </source>
</evidence>
<dbReference type="Gene3D" id="3.10.129.110">
    <property type="entry name" value="Polyketide synthase dehydratase"/>
    <property type="match status" value="2"/>
</dbReference>
<dbReference type="PANTHER" id="PTHR43775">
    <property type="entry name" value="FATTY ACID SYNTHASE"/>
    <property type="match status" value="1"/>
</dbReference>
<dbReference type="GO" id="GO:0004312">
    <property type="term" value="F:fatty acid synthase activity"/>
    <property type="evidence" value="ECO:0007669"/>
    <property type="project" value="TreeGrafter"/>
</dbReference>
<keyword evidence="4" id="KW-0808">Transferase</keyword>
<dbReference type="InterPro" id="IPR049551">
    <property type="entry name" value="PKS_DH_C"/>
</dbReference>
<dbReference type="InterPro" id="IPR042104">
    <property type="entry name" value="PKS_dehydratase_sf"/>
</dbReference>
<dbReference type="SUPFAM" id="SSF51735">
    <property type="entry name" value="NAD(P)-binding Rossmann-fold domains"/>
    <property type="match status" value="4"/>
</dbReference>
<dbReference type="SMART" id="SM00826">
    <property type="entry name" value="PKS_DH"/>
    <property type="match status" value="2"/>
</dbReference>
<evidence type="ECO:0000259" key="11">
    <source>
        <dbReference type="PROSITE" id="PS52004"/>
    </source>
</evidence>
<dbReference type="PROSITE" id="PS00606">
    <property type="entry name" value="KS3_1"/>
    <property type="match status" value="1"/>
</dbReference>
<feature type="region of interest" description="C-terminal hotdog fold" evidence="8">
    <location>
        <begin position="102"/>
        <end position="238"/>
    </location>
</feature>
<dbReference type="Gene3D" id="3.40.47.10">
    <property type="match status" value="1"/>
</dbReference>
<keyword evidence="6" id="KW-0511">Multifunctional enzyme</keyword>
<comment type="caution">
    <text evidence="8">Lacks conserved residue(s) required for the propagation of feature annotation.</text>
</comment>
<dbReference type="InterPro" id="IPR049552">
    <property type="entry name" value="PKS_DH_N"/>
</dbReference>
<dbReference type="InterPro" id="IPR032821">
    <property type="entry name" value="PKS_assoc"/>
</dbReference>
<evidence type="ECO:0000256" key="3">
    <source>
        <dbReference type="ARBA" id="ARBA00022553"/>
    </source>
</evidence>
<feature type="compositionally biased region" description="Acidic residues" evidence="9">
    <location>
        <begin position="2622"/>
        <end position="2636"/>
    </location>
</feature>
<dbReference type="InterPro" id="IPR036736">
    <property type="entry name" value="ACP-like_sf"/>
</dbReference>
<dbReference type="Gene3D" id="3.40.50.720">
    <property type="entry name" value="NAD(P)-binding Rossmann-like Domain"/>
    <property type="match status" value="2"/>
</dbReference>
<feature type="region of interest" description="Disordered" evidence="9">
    <location>
        <begin position="2433"/>
        <end position="2456"/>
    </location>
</feature>
<dbReference type="SUPFAM" id="SSF47336">
    <property type="entry name" value="ACP-like"/>
    <property type="match status" value="2"/>
</dbReference>
<evidence type="ECO:0000256" key="6">
    <source>
        <dbReference type="ARBA" id="ARBA00023268"/>
    </source>
</evidence>